<reference evidence="1 2" key="1">
    <citation type="submission" date="2015-09" db="EMBL/GenBank/DDBJ databases">
        <authorList>
            <consortium name="Pathogen Informatics"/>
        </authorList>
    </citation>
    <scope>NUCLEOTIDE SEQUENCE [LARGE SCALE GENOMIC DNA]</scope>
    <source>
        <strain evidence="1 2">2789STDY5834939</strain>
    </source>
</reference>
<name>A0A174TM60_9FIRM</name>
<dbReference type="AlphaFoldDB" id="A0A174TM60"/>
<proteinExistence type="predicted"/>
<sequence>MAEKDRVRTEQFRFTLLPEENAMLTKNAFEYGLSKSEYLRKLILAESLTGKQWHMDRDQAKQLIYEVNRIGNNVNQIAYNTNAVRFSSNKDWGELQTKYFELMTLFCQFALRENGEEKLWYKKILELMPKDDSSSV</sequence>
<evidence type="ECO:0000313" key="1">
    <source>
        <dbReference type="EMBL" id="CUQ10116.1"/>
    </source>
</evidence>
<dbReference type="GeneID" id="93152902"/>
<dbReference type="Proteomes" id="UP000095765">
    <property type="component" value="Unassembled WGS sequence"/>
</dbReference>
<dbReference type="RefSeq" id="WP_006776318.1">
    <property type="nucleotide sequence ID" value="NZ_CZBE01000026.1"/>
</dbReference>
<dbReference type="Pfam" id="PF21983">
    <property type="entry name" value="NikA-like"/>
    <property type="match status" value="1"/>
</dbReference>
<accession>A0A174TM60</accession>
<evidence type="ECO:0000313" key="2">
    <source>
        <dbReference type="Proteomes" id="UP000095765"/>
    </source>
</evidence>
<dbReference type="OrthoDB" id="9796842at2"/>
<protein>
    <submittedName>
        <fullName evidence="1">Uncharacterized protein</fullName>
    </submittedName>
</protein>
<organism evidence="1 2">
    <name type="scientific">Anaerotruncus colihominis</name>
    <dbReference type="NCBI Taxonomy" id="169435"/>
    <lineage>
        <taxon>Bacteria</taxon>
        <taxon>Bacillati</taxon>
        <taxon>Bacillota</taxon>
        <taxon>Clostridia</taxon>
        <taxon>Eubacteriales</taxon>
        <taxon>Oscillospiraceae</taxon>
        <taxon>Anaerotruncus</taxon>
    </lineage>
</organism>
<dbReference type="EMBL" id="CZBE01000026">
    <property type="protein sequence ID" value="CUQ10116.1"/>
    <property type="molecule type" value="Genomic_DNA"/>
</dbReference>
<gene>
    <name evidence="1" type="ORF">ERS852551_03107</name>
</gene>
<dbReference type="InterPro" id="IPR053842">
    <property type="entry name" value="NikA-like"/>
</dbReference>